<dbReference type="GO" id="GO:0004181">
    <property type="term" value="F:metallocarboxypeptidase activity"/>
    <property type="evidence" value="ECO:0007669"/>
    <property type="project" value="UniProtKB-UniRule"/>
</dbReference>
<evidence type="ECO:0000256" key="1">
    <source>
        <dbReference type="PIRNR" id="PIRNR006615"/>
    </source>
</evidence>
<comment type="function">
    <text evidence="1">Broad specificity carboxypetidase that releases amino acids sequentially from the C-terminus, including neutral, aromatic, polar and basic residues.</text>
</comment>
<keyword evidence="1 5" id="KW-0121">Carboxypeptidase</keyword>
<dbReference type="InterPro" id="IPR001333">
    <property type="entry name" value="Peptidase_M32_Taq"/>
</dbReference>
<dbReference type="Gene3D" id="1.10.1370.30">
    <property type="match status" value="1"/>
</dbReference>
<reference evidence="5 6" key="1">
    <citation type="submission" date="2017-02" db="EMBL/GenBank/DDBJ databases">
        <authorList>
            <person name="Peterson S.W."/>
        </authorList>
    </citation>
    <scope>NUCLEOTIDE SEQUENCE [LARGE SCALE GENOMIC DNA]</scope>
    <source>
        <strain evidence="5 6">ATCC 700028</strain>
    </source>
</reference>
<dbReference type="PIRSF" id="PIRSF006615">
    <property type="entry name" value="Zn_crbxpep_Taq"/>
    <property type="match status" value="1"/>
</dbReference>
<dbReference type="Pfam" id="PF02074">
    <property type="entry name" value="Peptidase_M32"/>
    <property type="match status" value="1"/>
</dbReference>
<feature type="binding site" evidence="2">
    <location>
        <position position="266"/>
    </location>
    <ligand>
        <name>Zn(2+)</name>
        <dbReference type="ChEBI" id="CHEBI:29105"/>
        <note>catalytic</note>
    </ligand>
</feature>
<keyword evidence="4" id="KW-0175">Coiled coil</keyword>
<dbReference type="OrthoDB" id="9772308at2"/>
<comment type="cofactor">
    <cofactor evidence="2">
        <name>Zn(2+)</name>
        <dbReference type="ChEBI" id="CHEBI:29105"/>
    </cofactor>
    <text evidence="2">Binds 1 zinc ion per subunit.</text>
</comment>
<keyword evidence="1" id="KW-0482">Metalloprotease</keyword>
<comment type="similarity">
    <text evidence="1">Belongs to the peptidase M32 family.</text>
</comment>
<dbReference type="PANTHER" id="PTHR34217">
    <property type="entry name" value="METAL-DEPENDENT CARBOXYPEPTIDASE"/>
    <property type="match status" value="1"/>
</dbReference>
<dbReference type="Proteomes" id="UP000191153">
    <property type="component" value="Unassembled WGS sequence"/>
</dbReference>
<dbReference type="GO" id="GO:0046872">
    <property type="term" value="F:metal ion binding"/>
    <property type="evidence" value="ECO:0007669"/>
    <property type="project" value="UniProtKB-KW"/>
</dbReference>
<keyword evidence="2" id="KW-0862">Zinc</keyword>
<evidence type="ECO:0000313" key="5">
    <source>
        <dbReference type="EMBL" id="SJZ82806.1"/>
    </source>
</evidence>
<accession>A0A1T4NUT9</accession>
<name>A0A1T4NUT9_9FUSO</name>
<evidence type="ECO:0000256" key="2">
    <source>
        <dbReference type="PIRSR" id="PIRSR006615-1"/>
    </source>
</evidence>
<keyword evidence="1" id="KW-0378">Hydrolase</keyword>
<dbReference type="STRING" id="180163.SAMN02745174_01657"/>
<proteinExistence type="inferred from homology"/>
<comment type="catalytic activity">
    <reaction evidence="1">
        <text>Release of a C-terminal amino acid with broad specificity, except for -Pro.</text>
        <dbReference type="EC" id="3.4.17.19"/>
    </reaction>
</comment>
<dbReference type="EC" id="3.4.17.19" evidence="1"/>
<dbReference type="RefSeq" id="WP_078694136.1">
    <property type="nucleotide sequence ID" value="NZ_FUWX01000012.1"/>
</dbReference>
<organism evidence="5 6">
    <name type="scientific">Cetobacterium ceti</name>
    <dbReference type="NCBI Taxonomy" id="180163"/>
    <lineage>
        <taxon>Bacteria</taxon>
        <taxon>Fusobacteriati</taxon>
        <taxon>Fusobacteriota</taxon>
        <taxon>Fusobacteriia</taxon>
        <taxon>Fusobacteriales</taxon>
        <taxon>Fusobacteriaceae</taxon>
        <taxon>Cetobacterium</taxon>
    </lineage>
</organism>
<gene>
    <name evidence="5" type="ORF">SAMN02745174_01657</name>
</gene>
<dbReference type="PROSITE" id="PS52034">
    <property type="entry name" value="PEPTIDASE_M32"/>
    <property type="match status" value="1"/>
</dbReference>
<keyword evidence="1" id="KW-0645">Protease</keyword>
<protein>
    <recommendedName>
        <fullName evidence="1">Metal-dependent carboxypeptidase</fullName>
        <ecNumber evidence="1">3.4.17.19</ecNumber>
    </recommendedName>
</protein>
<feature type="coiled-coil region" evidence="4">
    <location>
        <begin position="58"/>
        <end position="96"/>
    </location>
</feature>
<evidence type="ECO:0000313" key="6">
    <source>
        <dbReference type="Proteomes" id="UP000191153"/>
    </source>
</evidence>
<feature type="binding site" evidence="2">
    <location>
        <position position="292"/>
    </location>
    <ligand>
        <name>Zn(2+)</name>
        <dbReference type="ChEBI" id="CHEBI:29105"/>
        <note>catalytic</note>
    </ligand>
</feature>
<evidence type="ECO:0000256" key="4">
    <source>
        <dbReference type="SAM" id="Coils"/>
    </source>
</evidence>
<dbReference type="PRINTS" id="PR00998">
    <property type="entry name" value="CRBOXYPTASET"/>
</dbReference>
<feature type="binding site" evidence="2">
    <location>
        <position position="262"/>
    </location>
    <ligand>
        <name>Zn(2+)</name>
        <dbReference type="ChEBI" id="CHEBI:29105"/>
        <note>catalytic</note>
    </ligand>
</feature>
<dbReference type="CDD" id="cd06460">
    <property type="entry name" value="M32_Taq"/>
    <property type="match status" value="1"/>
</dbReference>
<dbReference type="SUPFAM" id="SSF55486">
    <property type="entry name" value="Metalloproteases ('zincins'), catalytic domain"/>
    <property type="match status" value="1"/>
</dbReference>
<evidence type="ECO:0000256" key="3">
    <source>
        <dbReference type="PIRSR" id="PIRSR006615-2"/>
    </source>
</evidence>
<keyword evidence="1 2" id="KW-0479">Metal-binding</keyword>
<dbReference type="AlphaFoldDB" id="A0A1T4NUT9"/>
<keyword evidence="6" id="KW-1185">Reference proteome</keyword>
<feature type="active site" description="Proton donor/acceptor" evidence="3">
    <location>
        <position position="263"/>
    </location>
</feature>
<dbReference type="PANTHER" id="PTHR34217:SF1">
    <property type="entry name" value="CARBOXYPEPTIDASE 1"/>
    <property type="match status" value="1"/>
</dbReference>
<dbReference type="GO" id="GO:0006508">
    <property type="term" value="P:proteolysis"/>
    <property type="evidence" value="ECO:0007669"/>
    <property type="project" value="UniProtKB-UniRule"/>
</dbReference>
<dbReference type="EMBL" id="FUWX01000012">
    <property type="protein sequence ID" value="SJZ82806.1"/>
    <property type="molecule type" value="Genomic_DNA"/>
</dbReference>
<sequence length="497" mass="58455">MESRLERFREIIKEKKLLDSTLAILHWDIETEAPKGGQELLSQMIGNISLKAYEISTSEELNEIVEFLKNMKNELNEIDKKEIENYSEEMEKLSKIPPMEYKAYTELTAKAQGVWEKAKNENNFSIFKEYLEKIFNYNIKFGKYRNPNKNPYDVILDDYEKGMDRKKLDEFFKDLRENIVPLLKSIQEKKIDNSKYIDGEVSKCSQVLISRFLGEYLGFDFNRGIISESEHPFTLTVNMDDVRITTKYIKELPVSAIFSTIHECGHGIYEQGIDEKLKYTLLADGASMGIHESQSRFYENILGRSKSFWEPIYEKLQEKYTYLKDITLDEFYLGINDVKASLIRVEADELTYSLHIMVRYEIEKGIFEGKYKIGDLPEIWNEKMREYLGVVPENDREGVLQDVHWACGLIGYFPSYALGNVYSLQIYNKMKKDLNIEKILKEGKLHLIKEWLGEHIHKYGKLKNPEEILKEITGEGLNSKYYIEYLKEKYSKIYNLK</sequence>